<dbReference type="Pfam" id="PF01180">
    <property type="entry name" value="DHO_dh"/>
    <property type="match status" value="1"/>
</dbReference>
<dbReference type="GO" id="GO:0004152">
    <property type="term" value="F:dihydroorotate dehydrogenase activity"/>
    <property type="evidence" value="ECO:0007669"/>
    <property type="project" value="UniProtKB-UniRule"/>
</dbReference>
<feature type="binding site" evidence="9">
    <location>
        <position position="48"/>
    </location>
    <ligand>
        <name>substrate</name>
    </ligand>
</feature>
<keyword evidence="7 9" id="KW-0665">Pyrimidine biosynthesis</keyword>
<evidence type="ECO:0000256" key="4">
    <source>
        <dbReference type="ARBA" id="ARBA00022490"/>
    </source>
</evidence>
<dbReference type="InterPro" id="IPR049622">
    <property type="entry name" value="Dihydroorotate_DH_I"/>
</dbReference>
<dbReference type="GO" id="GO:0005737">
    <property type="term" value="C:cytoplasm"/>
    <property type="evidence" value="ECO:0007669"/>
    <property type="project" value="UniProtKB-SubCell"/>
</dbReference>
<name>A0A5A8F282_9BACT</name>
<dbReference type="SUPFAM" id="SSF51395">
    <property type="entry name" value="FMN-linked oxidoreductases"/>
    <property type="match status" value="1"/>
</dbReference>
<organism evidence="11 12">
    <name type="scientific">Deferribacter autotrophicus</name>
    <dbReference type="NCBI Taxonomy" id="500465"/>
    <lineage>
        <taxon>Bacteria</taxon>
        <taxon>Pseudomonadati</taxon>
        <taxon>Deferribacterota</taxon>
        <taxon>Deferribacteres</taxon>
        <taxon>Deferribacterales</taxon>
        <taxon>Deferribacteraceae</taxon>
        <taxon>Deferribacter</taxon>
    </lineage>
</organism>
<comment type="catalytic activity">
    <reaction evidence="9">
        <text>(S)-dihydroorotate + A = orotate + AH2</text>
        <dbReference type="Rhea" id="RHEA:18073"/>
        <dbReference type="ChEBI" id="CHEBI:13193"/>
        <dbReference type="ChEBI" id="CHEBI:17499"/>
        <dbReference type="ChEBI" id="CHEBI:30839"/>
        <dbReference type="ChEBI" id="CHEBI:30864"/>
    </reaction>
</comment>
<dbReference type="RefSeq" id="WP_149267107.1">
    <property type="nucleotide sequence ID" value="NZ_VFJB01000008.1"/>
</dbReference>
<dbReference type="InterPro" id="IPR024920">
    <property type="entry name" value="Dihydroorotate_DH_1"/>
</dbReference>
<protein>
    <recommendedName>
        <fullName evidence="9">Dihydroorotate dehydrogenase</fullName>
        <shortName evidence="9">DHOD</shortName>
        <shortName evidence="9">DHODase</shortName>
        <shortName evidence="9">DHOdehase</shortName>
        <ecNumber evidence="9">1.3.-.-</ecNumber>
    </recommendedName>
</protein>
<keyword evidence="12" id="KW-1185">Reference proteome</keyword>
<dbReference type="HAMAP" id="MF_00224">
    <property type="entry name" value="DHO_dh_type1"/>
    <property type="match status" value="1"/>
</dbReference>
<feature type="domain" description="Dihydroorotate dehydrogenase catalytic" evidence="10">
    <location>
        <begin position="7"/>
        <end position="288"/>
    </location>
</feature>
<dbReference type="NCBIfam" id="NF005574">
    <property type="entry name" value="PRK07259.1"/>
    <property type="match status" value="1"/>
</dbReference>
<comment type="pathway">
    <text evidence="2 9">Pyrimidine metabolism; UMP biosynthesis via de novo pathway.</text>
</comment>
<keyword evidence="8 9" id="KW-0560">Oxidoreductase</keyword>
<feature type="binding site" evidence="9">
    <location>
        <position position="102"/>
    </location>
    <ligand>
        <name>FMN</name>
        <dbReference type="ChEBI" id="CHEBI:58210"/>
    </ligand>
</feature>
<feature type="binding site" evidence="9">
    <location>
        <begin position="196"/>
        <end position="197"/>
    </location>
    <ligand>
        <name>substrate</name>
    </ligand>
</feature>
<dbReference type="PROSITE" id="PS00912">
    <property type="entry name" value="DHODEHASE_2"/>
    <property type="match status" value="1"/>
</dbReference>
<dbReference type="EMBL" id="VFJB01000008">
    <property type="protein sequence ID" value="KAA0257435.1"/>
    <property type="molecule type" value="Genomic_DNA"/>
</dbReference>
<comment type="similarity">
    <text evidence="3 9">Belongs to the dihydroorotate dehydrogenase family. Type 1 subfamily.</text>
</comment>
<dbReference type="UniPathway" id="UPA00070"/>
<dbReference type="GO" id="GO:0044205">
    <property type="term" value="P:'de novo' UMP biosynthetic process"/>
    <property type="evidence" value="ECO:0007669"/>
    <property type="project" value="UniProtKB-UniRule"/>
</dbReference>
<dbReference type="InterPro" id="IPR012135">
    <property type="entry name" value="Dihydroorotate_DH_1_2"/>
</dbReference>
<keyword evidence="6 9" id="KW-0288">FMN</keyword>
<feature type="binding site" evidence="9">
    <location>
        <position position="195"/>
    </location>
    <ligand>
        <name>FMN</name>
        <dbReference type="ChEBI" id="CHEBI:58210"/>
    </ligand>
</feature>
<dbReference type="Gene3D" id="3.20.20.70">
    <property type="entry name" value="Aldolase class I"/>
    <property type="match status" value="1"/>
</dbReference>
<evidence type="ECO:0000256" key="1">
    <source>
        <dbReference type="ARBA" id="ARBA00004496"/>
    </source>
</evidence>
<evidence type="ECO:0000256" key="7">
    <source>
        <dbReference type="ARBA" id="ARBA00022975"/>
    </source>
</evidence>
<keyword evidence="5 9" id="KW-0285">Flavoprotein</keyword>
<evidence type="ECO:0000259" key="10">
    <source>
        <dbReference type="Pfam" id="PF01180"/>
    </source>
</evidence>
<feature type="binding site" evidence="9">
    <location>
        <begin position="72"/>
        <end position="76"/>
    </location>
    <ligand>
        <name>substrate</name>
    </ligand>
</feature>
<feature type="binding site" evidence="9">
    <location>
        <position position="130"/>
    </location>
    <ligand>
        <name>FMN</name>
        <dbReference type="ChEBI" id="CHEBI:58210"/>
    </ligand>
</feature>
<comment type="function">
    <text evidence="9">Catalyzes the conversion of dihydroorotate to orotate.</text>
</comment>
<dbReference type="PANTHER" id="PTHR48109:SF1">
    <property type="entry name" value="DIHYDROOROTATE DEHYDROGENASE (FUMARATE)"/>
    <property type="match status" value="1"/>
</dbReference>
<feature type="binding site" evidence="9">
    <location>
        <position position="221"/>
    </location>
    <ligand>
        <name>FMN</name>
        <dbReference type="ChEBI" id="CHEBI:58210"/>
    </ligand>
</feature>
<dbReference type="Proteomes" id="UP000322876">
    <property type="component" value="Unassembled WGS sequence"/>
</dbReference>
<keyword evidence="4 9" id="KW-0963">Cytoplasm</keyword>
<dbReference type="NCBIfam" id="TIGR01037">
    <property type="entry name" value="pyrD_sub1_fam"/>
    <property type="match status" value="1"/>
</dbReference>
<evidence type="ECO:0000256" key="6">
    <source>
        <dbReference type="ARBA" id="ARBA00022643"/>
    </source>
</evidence>
<evidence type="ECO:0000256" key="5">
    <source>
        <dbReference type="ARBA" id="ARBA00022630"/>
    </source>
</evidence>
<feature type="binding site" evidence="9">
    <location>
        <position position="169"/>
    </location>
    <ligand>
        <name>FMN</name>
        <dbReference type="ChEBI" id="CHEBI:58210"/>
    </ligand>
</feature>
<dbReference type="EC" id="1.3.-.-" evidence="9"/>
<feature type="binding site" evidence="9">
    <location>
        <begin position="48"/>
        <end position="49"/>
    </location>
    <ligand>
        <name>FMN</name>
        <dbReference type="ChEBI" id="CHEBI:58210"/>
    </ligand>
</feature>
<feature type="active site" description="Nucleophile" evidence="9">
    <location>
        <position position="133"/>
    </location>
</feature>
<proteinExistence type="inferred from homology"/>
<dbReference type="InterPro" id="IPR005720">
    <property type="entry name" value="Dihydroorotate_DH_cat"/>
</dbReference>
<dbReference type="InterPro" id="IPR033888">
    <property type="entry name" value="DHOD_1B"/>
</dbReference>
<evidence type="ECO:0000256" key="8">
    <source>
        <dbReference type="ARBA" id="ARBA00023002"/>
    </source>
</evidence>
<feature type="binding site" evidence="9">
    <location>
        <position position="24"/>
    </location>
    <ligand>
        <name>FMN</name>
        <dbReference type="ChEBI" id="CHEBI:58210"/>
    </ligand>
</feature>
<dbReference type="InterPro" id="IPR013785">
    <property type="entry name" value="Aldolase_TIM"/>
</dbReference>
<comment type="caution">
    <text evidence="11">The sequence shown here is derived from an EMBL/GenBank/DDBJ whole genome shotgun (WGS) entry which is preliminary data.</text>
</comment>
<reference evidence="11 12" key="1">
    <citation type="submission" date="2019-06" db="EMBL/GenBank/DDBJ databases">
        <title>Genomic insights into carbon and energy metabolism of Deferribacter autotrophicus revealed new metabolic traits in the phylum Deferribacteres.</title>
        <authorList>
            <person name="Slobodkin A.I."/>
            <person name="Slobodkina G.B."/>
            <person name="Allioux M."/>
            <person name="Alain K."/>
            <person name="Jebbar M."/>
            <person name="Shadrin V."/>
            <person name="Kublanov I.V."/>
            <person name="Toshchakov S.V."/>
            <person name="Bonch-Osmolovskaya E.A."/>
        </authorList>
    </citation>
    <scope>NUCLEOTIDE SEQUENCE [LARGE SCALE GENOMIC DNA]</scope>
    <source>
        <strain evidence="11 12">SL50</strain>
    </source>
</reference>
<dbReference type="CDD" id="cd04740">
    <property type="entry name" value="DHOD_1B_like"/>
    <property type="match status" value="1"/>
</dbReference>
<dbReference type="FunFam" id="3.20.20.70:FF:000027">
    <property type="entry name" value="Dihydropyrimidine dehydrogenase [NADP(+)]"/>
    <property type="match status" value="1"/>
</dbReference>
<evidence type="ECO:0000256" key="2">
    <source>
        <dbReference type="ARBA" id="ARBA00004725"/>
    </source>
</evidence>
<evidence type="ECO:0000313" key="11">
    <source>
        <dbReference type="EMBL" id="KAA0257435.1"/>
    </source>
</evidence>
<dbReference type="InterPro" id="IPR050074">
    <property type="entry name" value="DHO_dehydrogenase"/>
</dbReference>
<gene>
    <name evidence="9" type="primary">pyrD</name>
    <name evidence="11" type="ORF">FHQ18_10330</name>
</gene>
<comment type="cofactor">
    <cofactor evidence="9">
        <name>FMN</name>
        <dbReference type="ChEBI" id="CHEBI:58210"/>
    </cofactor>
    <text evidence="9">Binds 1 FMN per subunit.</text>
</comment>
<sequence length="307" mass="33457">MANKNPLEIELCGIKFKNPIITASGTFGYGIEYSRFIDISKLGGISVKGLSLHEVPGNKMPRIIETPAGMLNAIGLQNIGVDRFISEKLPQLRKYDTRIIVNFWGKTVDEYVEVAKKLDVITDIDMLEMNISCPNIKEGGIAFGTDPKMTEKVVSAVKKNIRNKPLIVKLSPNVTDIKLFAKICEDSGADAISAINTLLGMSIDIDTRKPHISNITGGLSGPAIKPVAVRMVYEVFKTVKVPVIGIGGIMNYKDVVEFFLAGASAVQVGTANFVDPEIPLKIVDDLSKYINKNKINNISELTGSFDI</sequence>
<dbReference type="PANTHER" id="PTHR48109">
    <property type="entry name" value="DIHYDROOROTATE DEHYDROGENASE (QUINONE), MITOCHONDRIAL-RELATED"/>
    <property type="match status" value="1"/>
</dbReference>
<evidence type="ECO:0000313" key="12">
    <source>
        <dbReference type="Proteomes" id="UP000322876"/>
    </source>
</evidence>
<evidence type="ECO:0000256" key="3">
    <source>
        <dbReference type="ARBA" id="ARBA00008008"/>
    </source>
</evidence>
<dbReference type="AlphaFoldDB" id="A0A5A8F282"/>
<evidence type="ECO:0000256" key="9">
    <source>
        <dbReference type="HAMAP-Rule" id="MF_00224"/>
    </source>
</evidence>
<accession>A0A5A8F282</accession>
<comment type="subcellular location">
    <subcellularLocation>
        <location evidence="1 9">Cytoplasm</location>
    </subcellularLocation>
</comment>
<dbReference type="InterPro" id="IPR001295">
    <property type="entry name" value="Dihydroorotate_DH_CS"/>
</dbReference>
<dbReference type="OrthoDB" id="9794954at2"/>
<feature type="binding site" evidence="9">
    <location>
        <begin position="269"/>
        <end position="270"/>
    </location>
    <ligand>
        <name>FMN</name>
        <dbReference type="ChEBI" id="CHEBI:58210"/>
    </ligand>
</feature>
<dbReference type="PIRSF" id="PIRSF000164">
    <property type="entry name" value="DHO_oxidase"/>
    <property type="match status" value="1"/>
</dbReference>
<feature type="binding site" evidence="9">
    <location>
        <position position="130"/>
    </location>
    <ligand>
        <name>substrate</name>
    </ligand>
</feature>
<feature type="binding site" evidence="9">
    <location>
        <begin position="247"/>
        <end position="248"/>
    </location>
    <ligand>
        <name>FMN</name>
        <dbReference type="ChEBI" id="CHEBI:58210"/>
    </ligand>
</feature>
<dbReference type="GO" id="GO:0006207">
    <property type="term" value="P:'de novo' pyrimidine nucleobase biosynthetic process"/>
    <property type="evidence" value="ECO:0007669"/>
    <property type="project" value="InterPro"/>
</dbReference>